<dbReference type="NCBIfam" id="TIGR02532">
    <property type="entry name" value="IV_pilin_GFxxxE"/>
    <property type="match status" value="1"/>
</dbReference>
<gene>
    <name evidence="2" type="ORF">A2140_05685</name>
</gene>
<evidence type="ECO:0000313" key="2">
    <source>
        <dbReference type="EMBL" id="OGI41107.1"/>
    </source>
</evidence>
<reference evidence="2 3" key="1">
    <citation type="journal article" date="2016" name="Nat. Commun.">
        <title>Thousands of microbial genomes shed light on interconnected biogeochemical processes in an aquifer system.</title>
        <authorList>
            <person name="Anantharaman K."/>
            <person name="Brown C.T."/>
            <person name="Hug L.A."/>
            <person name="Sharon I."/>
            <person name="Castelle C.J."/>
            <person name="Probst A.J."/>
            <person name="Thomas B.C."/>
            <person name="Singh A."/>
            <person name="Wilkins M.J."/>
            <person name="Karaoz U."/>
            <person name="Brodie E.L."/>
            <person name="Williams K.H."/>
            <person name="Hubbard S.S."/>
            <person name="Banfield J.F."/>
        </authorList>
    </citation>
    <scope>NUCLEOTIDE SEQUENCE [LARGE SCALE GENOMIC DNA]</scope>
</reference>
<accession>A0A1F6T7I9</accession>
<dbReference type="PROSITE" id="PS00409">
    <property type="entry name" value="PROKAR_NTER_METHYL"/>
    <property type="match status" value="1"/>
</dbReference>
<dbReference type="Pfam" id="PF07963">
    <property type="entry name" value="N_methyl"/>
    <property type="match status" value="1"/>
</dbReference>
<evidence type="ECO:0000256" key="1">
    <source>
        <dbReference type="SAM" id="Phobius"/>
    </source>
</evidence>
<evidence type="ECO:0000313" key="3">
    <source>
        <dbReference type="Proteomes" id="UP000178379"/>
    </source>
</evidence>
<dbReference type="InterPro" id="IPR012902">
    <property type="entry name" value="N_methyl_site"/>
</dbReference>
<protein>
    <recommendedName>
        <fullName evidence="4">Type II secretion system protein GspH</fullName>
    </recommendedName>
</protein>
<dbReference type="AlphaFoldDB" id="A0A1F6T7I9"/>
<dbReference type="EMBL" id="MFSQ01000037">
    <property type="protein sequence ID" value="OGI41107.1"/>
    <property type="molecule type" value="Genomic_DNA"/>
</dbReference>
<evidence type="ECO:0008006" key="4">
    <source>
        <dbReference type="Google" id="ProtNLM"/>
    </source>
</evidence>
<dbReference type="InterPro" id="IPR045584">
    <property type="entry name" value="Pilin-like"/>
</dbReference>
<keyword evidence="1" id="KW-1133">Transmembrane helix</keyword>
<proteinExistence type="predicted"/>
<dbReference type="STRING" id="1817756.A2140_05685"/>
<comment type="caution">
    <text evidence="2">The sequence shown here is derived from an EMBL/GenBank/DDBJ whole genome shotgun (WGS) entry which is preliminary data.</text>
</comment>
<name>A0A1F6T7I9_9PROT</name>
<dbReference type="Proteomes" id="UP000178379">
    <property type="component" value="Unassembled WGS sequence"/>
</dbReference>
<sequence length="304" mass="31999">MRQHNTRHAAGFTLVELIIVIVLIGIVAAITTAFIARPIEGYVDLTRRAALVDSAESALRRMARDIRIALPNSVRRINSPGGIPGFALELIPTVDGGRYDATSANPCAMLTFGSPDAEFDIRGAFSTLVPPISSTAYRLVINNPDATPTGNNAYTGTGGVITPAATTVTITRPATAAACAGDPNGDHINLSPAFTFGSGSLRQRLFVIASAEAPVTYLCNETAQTLTRYWGYTITADQTTVDTDVELVGAGATKARVADYVSTCSVTSATTDVQASGLVTLDISLADQGETIRLIHQVQLDNSR</sequence>
<keyword evidence="1" id="KW-0472">Membrane</keyword>
<keyword evidence="1" id="KW-0812">Transmembrane</keyword>
<organism evidence="2 3">
    <name type="scientific">Candidatus Muproteobacteria bacterium RBG_16_62_13</name>
    <dbReference type="NCBI Taxonomy" id="1817756"/>
    <lineage>
        <taxon>Bacteria</taxon>
        <taxon>Pseudomonadati</taxon>
        <taxon>Pseudomonadota</taxon>
        <taxon>Candidatus Muproteobacteria</taxon>
    </lineage>
</organism>
<feature type="transmembrane region" description="Helical" evidence="1">
    <location>
        <begin position="12"/>
        <end position="36"/>
    </location>
</feature>
<dbReference type="SUPFAM" id="SSF54523">
    <property type="entry name" value="Pili subunits"/>
    <property type="match status" value="1"/>
</dbReference>